<protein>
    <submittedName>
        <fullName evidence="5">Uncharacterized protein LOC108682892</fullName>
    </submittedName>
</protein>
<organism evidence="4 5">
    <name type="scientific">Hyalella azteca</name>
    <name type="common">Amphipod</name>
    <dbReference type="NCBI Taxonomy" id="294128"/>
    <lineage>
        <taxon>Eukaryota</taxon>
        <taxon>Metazoa</taxon>
        <taxon>Ecdysozoa</taxon>
        <taxon>Arthropoda</taxon>
        <taxon>Crustacea</taxon>
        <taxon>Multicrustacea</taxon>
        <taxon>Malacostraca</taxon>
        <taxon>Eumalacostraca</taxon>
        <taxon>Peracarida</taxon>
        <taxon>Amphipoda</taxon>
        <taxon>Senticaudata</taxon>
        <taxon>Talitrida</taxon>
        <taxon>Talitroidea</taxon>
        <taxon>Hyalellidae</taxon>
        <taxon>Hyalella</taxon>
    </lineage>
</organism>
<dbReference type="OrthoDB" id="10056816at2759"/>
<dbReference type="Proteomes" id="UP000694843">
    <property type="component" value="Unplaced"/>
</dbReference>
<dbReference type="KEGG" id="hazt:108682892"/>
<dbReference type="PANTHER" id="PTHR31475:SF5">
    <property type="entry name" value="UPF0462 PROTEIN C4ORF33 HOMOLOG"/>
    <property type="match status" value="1"/>
</dbReference>
<reference evidence="5" key="1">
    <citation type="submission" date="2025-08" db="UniProtKB">
        <authorList>
            <consortium name="RefSeq"/>
        </authorList>
    </citation>
    <scope>IDENTIFICATION</scope>
    <source>
        <tissue evidence="5">Whole organism</tissue>
    </source>
</reference>
<feature type="region of interest" description="Disordered" evidence="2">
    <location>
        <begin position="26"/>
        <end position="85"/>
    </location>
</feature>
<sequence>MLAVLQSQHVNTLTNNFISLEIHCSSQNRAESRRTVSAEQETDNMNALDEGAETEALPRDVAPKNTSKRSTNEPNTLHFSINTTWNGEPIDHDPITMSIEGHPDHVTWRIDAPYMGDPSPTAKPGEPLWQLWEYEVVEAFFLNDDDQYLEVELGPHGQHIALLLHGPRNILRHSLPMQVSSSIQGSRWTGVATIPIEYFPPRVNRFNAYAMHVPGVRRHQESLYPADPKKLAEAEFHALEYFQPLDLESIVDGYWQRSQSQLWNDSMQGIYRYTIRTTWNGERVHHTPVTITLREQKQSGVLVNISAPFYNDARPMENPEHCLDDISDHEVVEIIFVNDKMEYLQVDMGPWGHYQVSLYTGVRRKVQKSLPLNFTVISRRTGDDDETPGEWTGVALIPAEYFPPNVTRVNAFAMNGVGDHRVDEALYPAPHNDPHYSRPDNHKLELFEKIDIENLLEVNHQQTSYSDTWKAVLRTRDPKSAVTAGARRVPVVSPAMITLAAGALVVGALQFWRAAR</sequence>
<keyword evidence="4" id="KW-1185">Reference proteome</keyword>
<dbReference type="AlphaFoldDB" id="A0A979FX22"/>
<evidence type="ECO:0000256" key="3">
    <source>
        <dbReference type="SAM" id="Phobius"/>
    </source>
</evidence>
<evidence type="ECO:0000313" key="5">
    <source>
        <dbReference type="RefSeq" id="XP_047740966.1"/>
    </source>
</evidence>
<evidence type="ECO:0000256" key="1">
    <source>
        <dbReference type="ARBA" id="ARBA00038085"/>
    </source>
</evidence>
<comment type="similarity">
    <text evidence="1">Belongs to the UPF0462 family.</text>
</comment>
<dbReference type="GeneID" id="108682892"/>
<feature type="compositionally biased region" description="Polar residues" evidence="2">
    <location>
        <begin position="64"/>
        <end position="85"/>
    </location>
</feature>
<accession>A0A979FX22</accession>
<keyword evidence="3" id="KW-0472">Membrane</keyword>
<name>A0A979FX22_HYAAZ</name>
<keyword evidence="3" id="KW-0812">Transmembrane</keyword>
<dbReference type="PANTHER" id="PTHR31475">
    <property type="entry name" value="UPF0462 PROTEIN"/>
    <property type="match status" value="1"/>
</dbReference>
<gene>
    <name evidence="5" type="primary">LOC108682892</name>
</gene>
<evidence type="ECO:0000256" key="2">
    <source>
        <dbReference type="SAM" id="MobiDB-lite"/>
    </source>
</evidence>
<dbReference type="Gene3D" id="2.60.40.1190">
    <property type="match status" value="1"/>
</dbReference>
<feature type="transmembrane region" description="Helical" evidence="3">
    <location>
        <begin position="491"/>
        <end position="512"/>
    </location>
</feature>
<proteinExistence type="inferred from homology"/>
<dbReference type="OMA" id="DARPMEN"/>
<dbReference type="RefSeq" id="XP_047740966.1">
    <property type="nucleotide sequence ID" value="XM_047885010.1"/>
</dbReference>
<keyword evidence="3" id="KW-1133">Transmembrane helix</keyword>
<evidence type="ECO:0000313" key="4">
    <source>
        <dbReference type="Proteomes" id="UP000694843"/>
    </source>
</evidence>